<dbReference type="PANTHER" id="PTHR37478">
    <property type="match status" value="1"/>
</dbReference>
<evidence type="ECO:0000313" key="4">
    <source>
        <dbReference type="Proteomes" id="UP000824260"/>
    </source>
</evidence>
<protein>
    <recommendedName>
        <fullName evidence="2">UPF0251 protein IAA52_00955</fullName>
    </recommendedName>
</protein>
<dbReference type="HAMAP" id="MF_00674">
    <property type="entry name" value="UPF0251"/>
    <property type="match status" value="1"/>
</dbReference>
<evidence type="ECO:0000256" key="2">
    <source>
        <dbReference type="HAMAP-Rule" id="MF_00674"/>
    </source>
</evidence>
<name>A0A9D1CVE5_9FIRM</name>
<dbReference type="EMBL" id="DVFZ01000011">
    <property type="protein sequence ID" value="HIQ81651.1"/>
    <property type="molecule type" value="Genomic_DNA"/>
</dbReference>
<reference evidence="3" key="2">
    <citation type="journal article" date="2021" name="PeerJ">
        <title>Extensive microbial diversity within the chicken gut microbiome revealed by metagenomics and culture.</title>
        <authorList>
            <person name="Gilroy R."/>
            <person name="Ravi A."/>
            <person name="Getino M."/>
            <person name="Pursley I."/>
            <person name="Horton D.L."/>
            <person name="Alikhan N.F."/>
            <person name="Baker D."/>
            <person name="Gharbi K."/>
            <person name="Hall N."/>
            <person name="Watson M."/>
            <person name="Adriaenssens E.M."/>
            <person name="Foster-Nyarko E."/>
            <person name="Jarju S."/>
            <person name="Secka A."/>
            <person name="Antonio M."/>
            <person name="Oren A."/>
            <person name="Chaudhuri R.R."/>
            <person name="La Ragione R."/>
            <person name="Hildebrand F."/>
            <person name="Pallen M.J."/>
        </authorList>
    </citation>
    <scope>NUCLEOTIDE SEQUENCE</scope>
    <source>
        <strain evidence="3">ChiSjej6B24-2974</strain>
    </source>
</reference>
<gene>
    <name evidence="3" type="ORF">IAA52_00955</name>
</gene>
<dbReference type="Proteomes" id="UP000824260">
    <property type="component" value="Unassembled WGS sequence"/>
</dbReference>
<dbReference type="PANTHER" id="PTHR37478:SF2">
    <property type="entry name" value="UPF0251 PROTEIN TK0562"/>
    <property type="match status" value="1"/>
</dbReference>
<proteinExistence type="inferred from homology"/>
<comment type="caution">
    <text evidence="3">The sequence shown here is derived from an EMBL/GenBank/DDBJ whole genome shotgun (WGS) entry which is preliminary data.</text>
</comment>
<dbReference type="AlphaFoldDB" id="A0A9D1CVE5"/>
<evidence type="ECO:0000256" key="1">
    <source>
        <dbReference type="ARBA" id="ARBA00009350"/>
    </source>
</evidence>
<dbReference type="InterPro" id="IPR013324">
    <property type="entry name" value="RNA_pol_sigma_r3/r4-like"/>
</dbReference>
<dbReference type="InterPro" id="IPR002852">
    <property type="entry name" value="UPF0251"/>
</dbReference>
<dbReference type="SUPFAM" id="SSF88659">
    <property type="entry name" value="Sigma3 and sigma4 domains of RNA polymerase sigma factors"/>
    <property type="match status" value="1"/>
</dbReference>
<sequence>MPRPRKCRRVCAAPRCTRFEPFGAADAEAVVLQVDEFETLRLMDYEGLTQEACALRMGVARTTITGIYTRARRKVAVALAEGRPLHIHGGAFEVCTGGGCACGHGSCPRAKDGFQP</sequence>
<dbReference type="Pfam" id="PF02001">
    <property type="entry name" value="DUF134"/>
    <property type="match status" value="1"/>
</dbReference>
<reference evidence="3" key="1">
    <citation type="submission" date="2020-10" db="EMBL/GenBank/DDBJ databases">
        <authorList>
            <person name="Gilroy R."/>
        </authorList>
    </citation>
    <scope>NUCLEOTIDE SEQUENCE</scope>
    <source>
        <strain evidence="3">ChiSjej6B24-2974</strain>
    </source>
</reference>
<accession>A0A9D1CVE5</accession>
<organism evidence="3 4">
    <name type="scientific">Candidatus Pullichristensenella stercorigallinarum</name>
    <dbReference type="NCBI Taxonomy" id="2840909"/>
    <lineage>
        <taxon>Bacteria</taxon>
        <taxon>Bacillati</taxon>
        <taxon>Bacillota</taxon>
        <taxon>Clostridia</taxon>
        <taxon>Candidatus Pullichristensenella</taxon>
    </lineage>
</organism>
<evidence type="ECO:0000313" key="3">
    <source>
        <dbReference type="EMBL" id="HIQ81651.1"/>
    </source>
</evidence>
<comment type="similarity">
    <text evidence="1 2">Belongs to the UPF0251 family.</text>
</comment>